<feature type="region of interest" description="Disordered" evidence="3">
    <location>
        <begin position="25"/>
        <end position="47"/>
    </location>
</feature>
<proteinExistence type="predicted"/>
<keyword evidence="6" id="KW-1185">Reference proteome</keyword>
<feature type="region of interest" description="Disordered" evidence="3">
    <location>
        <begin position="279"/>
        <end position="331"/>
    </location>
</feature>
<protein>
    <recommendedName>
        <fullName evidence="4">WRC domain-containing protein</fullName>
    </recommendedName>
</protein>
<evidence type="ECO:0000313" key="5">
    <source>
        <dbReference type="EMBL" id="GMH18732.1"/>
    </source>
</evidence>
<dbReference type="PANTHER" id="PTHR34122:SF1">
    <property type="entry name" value="EXPRESSED PROTEIN"/>
    <property type="match status" value="1"/>
</dbReference>
<reference evidence="5" key="1">
    <citation type="submission" date="2023-05" db="EMBL/GenBank/DDBJ databases">
        <title>Nepenthes gracilis genome sequencing.</title>
        <authorList>
            <person name="Fukushima K."/>
        </authorList>
    </citation>
    <scope>NUCLEOTIDE SEQUENCE</scope>
    <source>
        <strain evidence="5">SING2019-196</strain>
    </source>
</reference>
<comment type="caution">
    <text evidence="5">The sequence shown here is derived from an EMBL/GenBank/DDBJ whole genome shotgun (WGS) entry which is preliminary data.</text>
</comment>
<gene>
    <name evidence="5" type="ORF">Nepgr_020573</name>
</gene>
<name>A0AAD3XV67_NEPGR</name>
<feature type="region of interest" description="Disordered" evidence="3">
    <location>
        <begin position="196"/>
        <end position="234"/>
    </location>
</feature>
<sequence>MRIRKRQVPLPLSLLSPVPLTDPHLFSRSPAAQPADQDDAISNHCQPSDHLTQAHCHESDVPHMIGSESGSGIYYCQAELPPKKTELKERLDLGERGVEDGRREKDNKSNDISQERSVLAAEANNGVLPPQAPPSIPFVAAALGRWCNGDETVPLKKRRRGYFDRSGRDNDPIISMEIPEKKTICKIDKNCVRQNGVDETEEEDEATQQDKEEKITNNNNGSSTKKSKRGRTIVEGSRCSRVNGRGWRCFQPTLVGYSLCEHHLGKGRFRSMTATFTLKRSSTTLPSSSSTEKRDENMMRNGGDVDEDNDDDWEKKKKKKPPLMISSKGRVKIGMASARSLSKKMGLVADDNGGKNT</sequence>
<feature type="region of interest" description="Disordered" evidence="3">
    <location>
        <begin position="86"/>
        <end position="114"/>
    </location>
</feature>
<dbReference type="Pfam" id="PF08879">
    <property type="entry name" value="WRC"/>
    <property type="match status" value="1"/>
</dbReference>
<keyword evidence="1" id="KW-0539">Nucleus</keyword>
<evidence type="ECO:0000256" key="3">
    <source>
        <dbReference type="SAM" id="MobiDB-lite"/>
    </source>
</evidence>
<dbReference type="PANTHER" id="PTHR34122">
    <property type="entry name" value="EXPRESSED PROTEIN-RELATED"/>
    <property type="match status" value="1"/>
</dbReference>
<evidence type="ECO:0000313" key="6">
    <source>
        <dbReference type="Proteomes" id="UP001279734"/>
    </source>
</evidence>
<feature type="domain" description="WRC" evidence="4">
    <location>
        <begin position="233"/>
        <end position="277"/>
    </location>
</feature>
<dbReference type="PROSITE" id="PS51667">
    <property type="entry name" value="WRC"/>
    <property type="match status" value="1"/>
</dbReference>
<dbReference type="AlphaFoldDB" id="A0AAD3XV67"/>
<feature type="compositionally biased region" description="Low complexity" evidence="3">
    <location>
        <begin position="281"/>
        <end position="290"/>
    </location>
</feature>
<evidence type="ECO:0000256" key="1">
    <source>
        <dbReference type="ARBA" id="ARBA00023242"/>
    </source>
</evidence>
<accession>A0AAD3XV67</accession>
<organism evidence="5 6">
    <name type="scientific">Nepenthes gracilis</name>
    <name type="common">Slender pitcher plant</name>
    <dbReference type="NCBI Taxonomy" id="150966"/>
    <lineage>
        <taxon>Eukaryota</taxon>
        <taxon>Viridiplantae</taxon>
        <taxon>Streptophyta</taxon>
        <taxon>Embryophyta</taxon>
        <taxon>Tracheophyta</taxon>
        <taxon>Spermatophyta</taxon>
        <taxon>Magnoliopsida</taxon>
        <taxon>eudicotyledons</taxon>
        <taxon>Gunneridae</taxon>
        <taxon>Pentapetalae</taxon>
        <taxon>Caryophyllales</taxon>
        <taxon>Nepenthaceae</taxon>
        <taxon>Nepenthes</taxon>
    </lineage>
</organism>
<evidence type="ECO:0000256" key="2">
    <source>
        <dbReference type="PROSITE-ProRule" id="PRU01002"/>
    </source>
</evidence>
<comment type="caution">
    <text evidence="2">Lacks conserved residue(s) required for the propagation of feature annotation.</text>
</comment>
<dbReference type="Proteomes" id="UP001279734">
    <property type="component" value="Unassembled WGS sequence"/>
</dbReference>
<feature type="compositionally biased region" description="Basic and acidic residues" evidence="3">
    <location>
        <begin position="86"/>
        <end position="109"/>
    </location>
</feature>
<feature type="compositionally biased region" description="Acidic residues" evidence="3">
    <location>
        <begin position="198"/>
        <end position="207"/>
    </location>
</feature>
<dbReference type="InterPro" id="IPR014977">
    <property type="entry name" value="WRC_dom"/>
</dbReference>
<evidence type="ECO:0000259" key="4">
    <source>
        <dbReference type="PROSITE" id="PS51667"/>
    </source>
</evidence>
<dbReference type="EMBL" id="BSYO01000019">
    <property type="protein sequence ID" value="GMH18732.1"/>
    <property type="molecule type" value="Genomic_DNA"/>
</dbReference>